<evidence type="ECO:0008006" key="3">
    <source>
        <dbReference type="Google" id="ProtNLM"/>
    </source>
</evidence>
<keyword evidence="1" id="KW-0175">Coiled coil</keyword>
<feature type="coiled-coil region" evidence="1">
    <location>
        <begin position="384"/>
        <end position="420"/>
    </location>
</feature>
<name>A0A6C0AGJ0_9ZZZZ</name>
<organism evidence="2">
    <name type="scientific">viral metagenome</name>
    <dbReference type="NCBI Taxonomy" id="1070528"/>
    <lineage>
        <taxon>unclassified sequences</taxon>
        <taxon>metagenomes</taxon>
        <taxon>organismal metagenomes</taxon>
    </lineage>
</organism>
<evidence type="ECO:0000313" key="2">
    <source>
        <dbReference type="EMBL" id="QHS78914.1"/>
    </source>
</evidence>
<protein>
    <recommendedName>
        <fullName evidence="3">Bro-N domain-containing protein</fullName>
    </recommendedName>
</protein>
<sequence>MATPKPITIEAKQYYNSKDLFAYNPEFYYGCKTKPRIIIQKKNIPPIDYIYANLKANEWNLSTEECKKAQLLIAKSWVDIHYFKPVPVQSTEAVESSPEVVESDIKTLSLVHLEDAEKFKDANGEILEIETCGEKTRNGIYFKVQDVMKAFDIPKLDDTLYVNHTSYERGVDYDTFFIATTPDNVGSPTIKKGLYLTYHGMLRVLFVTRNKKVHHFQSWAEDKLFTIQMGAKEDKMKLGTEILNINIKTYKSVFDSCAVKFPSIYLFSLGKVDLLRDTFGIDPTVPDEHTVYKFGCTGDLGDRCVQLGYKYNKLPNVDLKLSVFHMVDTKYTFDAENEIRFLCKSFKKSLKTDGHNELIVLDQSEHEMVKKYYSKIGSEYAGATSELQKEVLILKDRIKEMEHERDLEREQTERKLTEKDYLLDRERTEKLLERERLETLRTQMATNEMIYNLKLQLVNSRLTKACPEETLVGC</sequence>
<evidence type="ECO:0000256" key="1">
    <source>
        <dbReference type="SAM" id="Coils"/>
    </source>
</evidence>
<dbReference type="AlphaFoldDB" id="A0A6C0AGJ0"/>
<accession>A0A6C0AGJ0</accession>
<reference evidence="2" key="1">
    <citation type="journal article" date="2020" name="Nature">
        <title>Giant virus diversity and host interactions through global metagenomics.</title>
        <authorList>
            <person name="Schulz F."/>
            <person name="Roux S."/>
            <person name="Paez-Espino D."/>
            <person name="Jungbluth S."/>
            <person name="Walsh D.A."/>
            <person name="Denef V.J."/>
            <person name="McMahon K.D."/>
            <person name="Konstantinidis K.T."/>
            <person name="Eloe-Fadrosh E.A."/>
            <person name="Kyrpides N.C."/>
            <person name="Woyke T."/>
        </authorList>
    </citation>
    <scope>NUCLEOTIDE SEQUENCE</scope>
    <source>
        <strain evidence="2">GVMAG-S-1035118-87</strain>
    </source>
</reference>
<proteinExistence type="predicted"/>
<dbReference type="EMBL" id="MN740625">
    <property type="protein sequence ID" value="QHS78914.1"/>
    <property type="molecule type" value="Genomic_DNA"/>
</dbReference>